<keyword evidence="1" id="KW-0436">Ligase</keyword>
<comment type="caution">
    <text evidence="1">The sequence shown here is derived from an EMBL/GenBank/DDBJ whole genome shotgun (WGS) entry which is preliminary data.</text>
</comment>
<keyword evidence="2" id="KW-1185">Reference proteome</keyword>
<protein>
    <submittedName>
        <fullName evidence="1">Valine--tRNA ligase</fullName>
        <ecNumber evidence="1">6.1.1.9</ecNumber>
    </submittedName>
</protein>
<evidence type="ECO:0000313" key="1">
    <source>
        <dbReference type="EMBL" id="KAJ2772483.1"/>
    </source>
</evidence>
<evidence type="ECO:0000313" key="2">
    <source>
        <dbReference type="Proteomes" id="UP001140234"/>
    </source>
</evidence>
<dbReference type="EC" id="6.1.1.9" evidence="1"/>
<reference evidence="1" key="1">
    <citation type="submission" date="2022-07" db="EMBL/GenBank/DDBJ databases">
        <title>Phylogenomic reconstructions and comparative analyses of Kickxellomycotina fungi.</title>
        <authorList>
            <person name="Reynolds N.K."/>
            <person name="Stajich J.E."/>
            <person name="Barry K."/>
            <person name="Grigoriev I.V."/>
            <person name="Crous P."/>
            <person name="Smith M.E."/>
        </authorList>
    </citation>
    <scope>NUCLEOTIDE SEQUENCE</scope>
    <source>
        <strain evidence="1">CBS 109366</strain>
    </source>
</reference>
<organism evidence="1 2">
    <name type="scientific">Coemansia nantahalensis</name>
    <dbReference type="NCBI Taxonomy" id="2789366"/>
    <lineage>
        <taxon>Eukaryota</taxon>
        <taxon>Fungi</taxon>
        <taxon>Fungi incertae sedis</taxon>
        <taxon>Zoopagomycota</taxon>
        <taxon>Kickxellomycotina</taxon>
        <taxon>Kickxellomycetes</taxon>
        <taxon>Kickxellales</taxon>
        <taxon>Kickxellaceae</taxon>
        <taxon>Coemansia</taxon>
    </lineage>
</organism>
<name>A0ACC1K335_9FUNG</name>
<dbReference type="Proteomes" id="UP001140234">
    <property type="component" value="Unassembled WGS sequence"/>
</dbReference>
<dbReference type="EMBL" id="JANBUJ010000365">
    <property type="protein sequence ID" value="KAJ2772483.1"/>
    <property type="molecule type" value="Genomic_DNA"/>
</dbReference>
<accession>A0ACC1K335</accession>
<sequence>MSGTVDCSTHPPRPMSSDSSTGAPGGTQPPAPKKDLSQPMASAYEAAAVEADWYAWWVGQGFFEPKEAAEPKGTFVLTAPPPNVTGKLHIGHGLFISIQDAMVRWNRMRGVTTLFVPGTDHAGISCQTVVEKQIWKEAQKTRHDYGREAFVDLVWDWKRKYGHLITNQVKRMGASFDWSHERFTLDDVMSRATREAFIRLFDDNIIYRSNRLVSWCHELRSSLSNLEVDSLELPGRTMMAVPGYPPNEKFEFGVLVHFAYEIDGTGERIVVATTRIETMLGDTAIAVHPEDPRYKHLHGKFARHPFVDRLIPIVTDAVAVDMEFGTGAVKMTPAHDPNDYEVGKRHGLQFINLLNDDGTFNENAGPYCGMLRFHVRRQIVEDLKAKGLYVDTTNNPMTVPICNKTKDIIEPIMKPQWWIRGEPLAGPAMEAARDGRLEITPSLSERDWFRWLENIQDWCVSRQIWWGHRIPAYLVRVAGQTCDPSDKNNWVVGHSEADARSRAEAKFPGATFELEQDPDVLDTWFSSGLWPFAVLGWPEKTADMKRFYPTSLLETGWDILFFWVARMVMLGMYLTGEVPFSKVYCHSLVRDAQGRKMSKSLGNVIDPIDVIEGISLEGLHGKLLDGNLDPREIAKAKKGQAMDFPNGVPECGTDALRFALCAFTSAGRDVSMDIQRVHGYRKFCNKLWNATRFALAKLGDDFVPATSTAPTGEESLADRWILHRLNCTARDTNAALATMNFMAATTAIYSFWLYDLCDVFIEYIKPITTPEADAGARNSALQTLYTCFDQALKMLHPFMPFVTEELWQRLPRRANETCPSICIAAYPEPRSDYDDSRAEADFELVTKIAGAGRSLAAAYKVLSKSTFYVTNTSDASYAFTASQVDGIATMISGCQSITALKPGEAAPAGCAASAVTDEAAVHLLVRGNPGIDQEIGKIEKKIARIAKLVEGLEKTAQGPSYDRIPVAVREANAAKATSYASEMEVLRGSIETLLVLKGDQ</sequence>
<proteinExistence type="predicted"/>
<gene>
    <name evidence="1" type="primary">VAS1</name>
    <name evidence="1" type="ORF">IWQ57_001747</name>
</gene>